<evidence type="ECO:0000313" key="1">
    <source>
        <dbReference type="EMBL" id="KAJ8547766.1"/>
    </source>
</evidence>
<keyword evidence="2" id="KW-1185">Reference proteome</keyword>
<gene>
    <name evidence="1" type="ORF">K7X08_011352</name>
</gene>
<name>A0A9Q1M1Z3_9SOLA</name>
<proteinExistence type="predicted"/>
<dbReference type="AlphaFoldDB" id="A0A9Q1M1Z3"/>
<sequence>MIECGDLLIRSPSPLMDDILPVSCNEIDFPVNIIVDGHGEIINVGVAFKFQYLDITGKEKVHINIVVIGHIELSTLESRPLRFT</sequence>
<evidence type="ECO:0000313" key="2">
    <source>
        <dbReference type="Proteomes" id="UP001152561"/>
    </source>
</evidence>
<comment type="caution">
    <text evidence="1">The sequence shown here is derived from an EMBL/GenBank/DDBJ whole genome shotgun (WGS) entry which is preliminary data.</text>
</comment>
<protein>
    <submittedName>
        <fullName evidence="1">Uncharacterized protein</fullName>
    </submittedName>
</protein>
<reference evidence="2" key="1">
    <citation type="journal article" date="2023" name="Proc. Natl. Acad. Sci. U.S.A.">
        <title>Genomic and structural basis for evolution of tropane alkaloid biosynthesis.</title>
        <authorList>
            <person name="Wanga Y.-J."/>
            <person name="Taina T."/>
            <person name="Yua J.-Y."/>
            <person name="Lia J."/>
            <person name="Xua B."/>
            <person name="Chenc J."/>
            <person name="D'Auriad J.C."/>
            <person name="Huanga J.-P."/>
            <person name="Huanga S.-X."/>
        </authorList>
    </citation>
    <scope>NUCLEOTIDE SEQUENCE [LARGE SCALE GENOMIC DNA]</scope>
    <source>
        <strain evidence="2">cv. KIB-2019</strain>
    </source>
</reference>
<dbReference type="Proteomes" id="UP001152561">
    <property type="component" value="Unassembled WGS sequence"/>
</dbReference>
<dbReference type="EMBL" id="JAJAGQ010000012">
    <property type="protein sequence ID" value="KAJ8547766.1"/>
    <property type="molecule type" value="Genomic_DNA"/>
</dbReference>
<organism evidence="1 2">
    <name type="scientific">Anisodus acutangulus</name>
    <dbReference type="NCBI Taxonomy" id="402998"/>
    <lineage>
        <taxon>Eukaryota</taxon>
        <taxon>Viridiplantae</taxon>
        <taxon>Streptophyta</taxon>
        <taxon>Embryophyta</taxon>
        <taxon>Tracheophyta</taxon>
        <taxon>Spermatophyta</taxon>
        <taxon>Magnoliopsida</taxon>
        <taxon>eudicotyledons</taxon>
        <taxon>Gunneridae</taxon>
        <taxon>Pentapetalae</taxon>
        <taxon>asterids</taxon>
        <taxon>lamiids</taxon>
        <taxon>Solanales</taxon>
        <taxon>Solanaceae</taxon>
        <taxon>Solanoideae</taxon>
        <taxon>Hyoscyameae</taxon>
        <taxon>Anisodus</taxon>
    </lineage>
</organism>
<accession>A0A9Q1M1Z3</accession>
<dbReference type="OrthoDB" id="342024at2759"/>